<dbReference type="InterPro" id="IPR013783">
    <property type="entry name" value="Ig-like_fold"/>
</dbReference>
<evidence type="ECO:0000259" key="2">
    <source>
        <dbReference type="Pfam" id="PF17936"/>
    </source>
</evidence>
<feature type="compositionally biased region" description="Polar residues" evidence="1">
    <location>
        <begin position="1"/>
        <end position="11"/>
    </location>
</feature>
<dbReference type="InterPro" id="IPR041498">
    <property type="entry name" value="Big_6"/>
</dbReference>
<evidence type="ECO:0000313" key="3">
    <source>
        <dbReference type="EMBL" id="KIP89782.1"/>
    </source>
</evidence>
<dbReference type="RefSeq" id="WP_042556295.1">
    <property type="nucleotide sequence ID" value="NZ_JXQW01000107.1"/>
</dbReference>
<dbReference type="EMBL" id="JXQW01000107">
    <property type="protein sequence ID" value="KIP89782.1"/>
    <property type="molecule type" value="Genomic_DNA"/>
</dbReference>
<organism evidence="3 4">
    <name type="scientific">Pseudomonas fulva</name>
    <dbReference type="NCBI Taxonomy" id="47880"/>
    <lineage>
        <taxon>Bacteria</taxon>
        <taxon>Pseudomonadati</taxon>
        <taxon>Pseudomonadota</taxon>
        <taxon>Gammaproteobacteria</taxon>
        <taxon>Pseudomonadales</taxon>
        <taxon>Pseudomonadaceae</taxon>
        <taxon>Pseudomonas</taxon>
    </lineage>
</organism>
<accession>A0A0D0IA95</accession>
<evidence type="ECO:0000313" key="4">
    <source>
        <dbReference type="Proteomes" id="UP000032068"/>
    </source>
</evidence>
<gene>
    <name evidence="3" type="ORF">RU08_23455</name>
</gene>
<feature type="domain" description="Bacterial Ig" evidence="2">
    <location>
        <begin position="1"/>
        <end position="53"/>
    </location>
</feature>
<dbReference type="Gene3D" id="2.60.40.10">
    <property type="entry name" value="Immunoglobulins"/>
    <property type="match status" value="2"/>
</dbReference>
<name>A0A0D0IA95_9PSED</name>
<dbReference type="AlphaFoldDB" id="A0A0D0IA95"/>
<sequence>VTNPDGTTETVTAGADGSYSITTPANQPSGDVVVVASDAAGNISAETTIPYVDATAPDAPTVEVTVNADGSLTVAGTSEPGSTVAVTNPDGTTETVTAGADGSYTITTPANQPSGDVVVVASDAAGNISAET</sequence>
<proteinExistence type="predicted"/>
<evidence type="ECO:0000256" key="1">
    <source>
        <dbReference type="SAM" id="MobiDB-lite"/>
    </source>
</evidence>
<feature type="non-terminal residue" evidence="3">
    <location>
        <position position="1"/>
    </location>
</feature>
<dbReference type="NCBIfam" id="NF033510">
    <property type="entry name" value="Ca_tandemer"/>
    <property type="match status" value="2"/>
</dbReference>
<feature type="region of interest" description="Disordered" evidence="1">
    <location>
        <begin position="72"/>
        <end position="93"/>
    </location>
</feature>
<dbReference type="SUPFAM" id="SSF63829">
    <property type="entry name" value="Calcium-dependent phosphotriesterase"/>
    <property type="match status" value="1"/>
</dbReference>
<feature type="region of interest" description="Disordered" evidence="1">
    <location>
        <begin position="1"/>
        <end position="28"/>
    </location>
</feature>
<feature type="non-terminal residue" evidence="3">
    <location>
        <position position="132"/>
    </location>
</feature>
<dbReference type="Pfam" id="PF17936">
    <property type="entry name" value="Big_6"/>
    <property type="match status" value="2"/>
</dbReference>
<protein>
    <recommendedName>
        <fullName evidence="2">Bacterial Ig domain-containing protein</fullName>
    </recommendedName>
</protein>
<feature type="domain" description="Bacterial Ig" evidence="2">
    <location>
        <begin position="56"/>
        <end position="131"/>
    </location>
</feature>
<reference evidence="3 4" key="1">
    <citation type="submission" date="2014-12" db="EMBL/GenBank/DDBJ databases">
        <title>16Stimator: statistical estimation of ribosomal gene copy numbers from draft genome assemblies.</title>
        <authorList>
            <person name="Perisin M.A."/>
            <person name="Vetter M."/>
            <person name="Gilbert J.A."/>
            <person name="Bergelson J."/>
        </authorList>
    </citation>
    <scope>NUCLEOTIDE SEQUENCE [LARGE SCALE GENOMIC DNA]</scope>
    <source>
        <strain evidence="3 4">MEJ086</strain>
    </source>
</reference>
<dbReference type="Proteomes" id="UP000032068">
    <property type="component" value="Unassembled WGS sequence"/>
</dbReference>
<feature type="compositionally biased region" description="Polar residues" evidence="1">
    <location>
        <begin position="19"/>
        <end position="28"/>
    </location>
</feature>
<comment type="caution">
    <text evidence="3">The sequence shown here is derived from an EMBL/GenBank/DDBJ whole genome shotgun (WGS) entry which is preliminary data.</text>
</comment>